<dbReference type="PROSITE" id="PS50004">
    <property type="entry name" value="C2"/>
    <property type="match status" value="1"/>
</dbReference>
<evidence type="ECO:0000313" key="11">
    <source>
        <dbReference type="EMBL" id="CEK66734.1"/>
    </source>
</evidence>
<dbReference type="GO" id="GO:0047498">
    <property type="term" value="F:calcium-dependent phospholipase A2 activity"/>
    <property type="evidence" value="ECO:0007669"/>
    <property type="project" value="TreeGrafter"/>
</dbReference>
<dbReference type="Pfam" id="PF01735">
    <property type="entry name" value="PLA2_B"/>
    <property type="match status" value="2"/>
</dbReference>
<dbReference type="GO" id="GO:0046475">
    <property type="term" value="P:glycerophospholipid catabolic process"/>
    <property type="evidence" value="ECO:0007669"/>
    <property type="project" value="TreeGrafter"/>
</dbReference>
<dbReference type="EMBL" id="HACG01019869">
    <property type="protein sequence ID" value="CEK66734.1"/>
    <property type="molecule type" value="Transcribed_RNA"/>
</dbReference>
<dbReference type="InterPro" id="IPR035892">
    <property type="entry name" value="C2_domain_sf"/>
</dbReference>
<feature type="compositionally biased region" description="Polar residues" evidence="8">
    <location>
        <begin position="792"/>
        <end position="813"/>
    </location>
</feature>
<dbReference type="Gene3D" id="3.40.1090.10">
    <property type="entry name" value="Cytosolic phospholipase A2 catalytic domain"/>
    <property type="match status" value="2"/>
</dbReference>
<feature type="compositionally biased region" description="Polar residues" evidence="8">
    <location>
        <begin position="1817"/>
        <end position="1829"/>
    </location>
</feature>
<feature type="region of interest" description="Disordered" evidence="8">
    <location>
        <begin position="1372"/>
        <end position="1396"/>
    </location>
</feature>
<feature type="compositionally biased region" description="Acidic residues" evidence="8">
    <location>
        <begin position="768"/>
        <end position="789"/>
    </location>
</feature>
<feature type="compositionally biased region" description="Basic and acidic residues" evidence="8">
    <location>
        <begin position="755"/>
        <end position="764"/>
    </location>
</feature>
<evidence type="ECO:0000256" key="1">
    <source>
        <dbReference type="ARBA" id="ARBA00004496"/>
    </source>
</evidence>
<dbReference type="PANTHER" id="PTHR10728">
    <property type="entry name" value="CYTOSOLIC PHOSPHOLIPASE A2"/>
    <property type="match status" value="1"/>
</dbReference>
<feature type="compositionally biased region" description="Polar residues" evidence="8">
    <location>
        <begin position="1637"/>
        <end position="1654"/>
    </location>
</feature>
<keyword evidence="3 7" id="KW-0963">Cytoplasm</keyword>
<dbReference type="SUPFAM" id="SSF52151">
    <property type="entry name" value="FabD/lysophospholipase-like"/>
    <property type="match status" value="2"/>
</dbReference>
<feature type="compositionally biased region" description="Low complexity" evidence="8">
    <location>
        <begin position="1583"/>
        <end position="1600"/>
    </location>
</feature>
<name>A0A0B6ZDP6_9EUPU</name>
<feature type="compositionally biased region" description="Acidic residues" evidence="8">
    <location>
        <begin position="863"/>
        <end position="882"/>
    </location>
</feature>
<protein>
    <recommendedName>
        <fullName evidence="2 7">Phospholipase A2</fullName>
        <ecNumber evidence="2 7">3.1.1.4</ecNumber>
    </recommendedName>
</protein>
<gene>
    <name evidence="11" type="primary">ORF59953</name>
</gene>
<feature type="compositionally biased region" description="Polar residues" evidence="8">
    <location>
        <begin position="1537"/>
        <end position="1547"/>
    </location>
</feature>
<dbReference type="EC" id="3.1.1.4" evidence="2 7"/>
<accession>A0A0B6ZDP6</accession>
<dbReference type="GO" id="GO:0005829">
    <property type="term" value="C:cytosol"/>
    <property type="evidence" value="ECO:0007669"/>
    <property type="project" value="TreeGrafter"/>
</dbReference>
<dbReference type="InterPro" id="IPR002642">
    <property type="entry name" value="LysoPLipase_cat_dom"/>
</dbReference>
<proteinExistence type="predicted"/>
<feature type="region of interest" description="Disordered" evidence="8">
    <location>
        <begin position="755"/>
        <end position="882"/>
    </location>
</feature>
<dbReference type="Pfam" id="PF00168">
    <property type="entry name" value="C2"/>
    <property type="match status" value="1"/>
</dbReference>
<evidence type="ECO:0000256" key="6">
    <source>
        <dbReference type="PROSITE-ProRule" id="PRU00555"/>
    </source>
</evidence>
<evidence type="ECO:0000256" key="8">
    <source>
        <dbReference type="SAM" id="MobiDB-lite"/>
    </source>
</evidence>
<feature type="region of interest" description="Disordered" evidence="8">
    <location>
        <begin position="1526"/>
        <end position="1556"/>
    </location>
</feature>
<evidence type="ECO:0000256" key="7">
    <source>
        <dbReference type="RuleBase" id="RU362102"/>
    </source>
</evidence>
<feature type="domain" description="PLA2c" evidence="10">
    <location>
        <begin position="470"/>
        <end position="1270"/>
    </location>
</feature>
<organism evidence="11">
    <name type="scientific">Arion vulgaris</name>
    <dbReference type="NCBI Taxonomy" id="1028688"/>
    <lineage>
        <taxon>Eukaryota</taxon>
        <taxon>Metazoa</taxon>
        <taxon>Spiralia</taxon>
        <taxon>Lophotrochozoa</taxon>
        <taxon>Mollusca</taxon>
        <taxon>Gastropoda</taxon>
        <taxon>Heterobranchia</taxon>
        <taxon>Euthyneura</taxon>
        <taxon>Panpulmonata</taxon>
        <taxon>Eupulmonata</taxon>
        <taxon>Stylommatophora</taxon>
        <taxon>Helicina</taxon>
        <taxon>Arionoidea</taxon>
        <taxon>Arionidae</taxon>
        <taxon>Arion</taxon>
    </lineage>
</organism>
<feature type="region of interest" description="Disordered" evidence="8">
    <location>
        <begin position="1441"/>
        <end position="1460"/>
    </location>
</feature>
<keyword evidence="7" id="KW-0106">Calcium</keyword>
<keyword evidence="5 6" id="KW-0443">Lipid metabolism</keyword>
<keyword evidence="6 7" id="KW-0442">Lipid degradation</keyword>
<feature type="region of interest" description="Disordered" evidence="8">
    <location>
        <begin position="902"/>
        <end position="924"/>
    </location>
</feature>
<dbReference type="InterPro" id="IPR000008">
    <property type="entry name" value="C2_dom"/>
</dbReference>
<evidence type="ECO:0000256" key="5">
    <source>
        <dbReference type="ARBA" id="ARBA00023098"/>
    </source>
</evidence>
<feature type="domain" description="C2" evidence="9">
    <location>
        <begin position="327"/>
        <end position="456"/>
    </location>
</feature>
<dbReference type="GO" id="GO:0005544">
    <property type="term" value="F:calcium-dependent phospholipid binding"/>
    <property type="evidence" value="ECO:0007669"/>
    <property type="project" value="TreeGrafter"/>
</dbReference>
<evidence type="ECO:0000256" key="4">
    <source>
        <dbReference type="ARBA" id="ARBA00022801"/>
    </source>
</evidence>
<feature type="region of interest" description="Disordered" evidence="8">
    <location>
        <begin position="1815"/>
        <end position="1839"/>
    </location>
</feature>
<dbReference type="PANTHER" id="PTHR10728:SF40">
    <property type="entry name" value="PATATIN FAMILY PROTEIN"/>
    <property type="match status" value="1"/>
</dbReference>
<evidence type="ECO:0000259" key="10">
    <source>
        <dbReference type="PROSITE" id="PS51210"/>
    </source>
</evidence>
<feature type="compositionally biased region" description="Polar residues" evidence="8">
    <location>
        <begin position="848"/>
        <end position="858"/>
    </location>
</feature>
<dbReference type="PROSITE" id="PS51210">
    <property type="entry name" value="PLA2C"/>
    <property type="match status" value="1"/>
</dbReference>
<reference evidence="11" key="1">
    <citation type="submission" date="2014-12" db="EMBL/GenBank/DDBJ databases">
        <title>Insight into the proteome of Arion vulgaris.</title>
        <authorList>
            <person name="Aradska J."/>
            <person name="Bulat T."/>
            <person name="Smidak R."/>
            <person name="Sarate P."/>
            <person name="Gangsoo J."/>
            <person name="Sialana F."/>
            <person name="Bilban M."/>
            <person name="Lubec G."/>
        </authorList>
    </citation>
    <scope>NUCLEOTIDE SEQUENCE</scope>
    <source>
        <tissue evidence="11">Skin</tissue>
    </source>
</reference>
<dbReference type="SUPFAM" id="SSF49562">
    <property type="entry name" value="C2 domain (Calcium/lipid-binding domain, CaLB)"/>
    <property type="match status" value="1"/>
</dbReference>
<dbReference type="InterPro" id="IPR016035">
    <property type="entry name" value="Acyl_Trfase/lysoPLipase"/>
</dbReference>
<feature type="compositionally biased region" description="Polar residues" evidence="8">
    <location>
        <begin position="1441"/>
        <end position="1452"/>
    </location>
</feature>
<comment type="subcellular location">
    <subcellularLocation>
        <location evidence="1">Cytoplasm</location>
    </subcellularLocation>
</comment>
<dbReference type="SMART" id="SM00239">
    <property type="entry name" value="C2"/>
    <property type="match status" value="1"/>
</dbReference>
<dbReference type="SMART" id="SM00022">
    <property type="entry name" value="PLAc"/>
    <property type="match status" value="1"/>
</dbReference>
<dbReference type="GO" id="GO:0005509">
    <property type="term" value="F:calcium ion binding"/>
    <property type="evidence" value="ECO:0007669"/>
    <property type="project" value="TreeGrafter"/>
</dbReference>
<feature type="compositionally biased region" description="Basic and acidic residues" evidence="8">
    <location>
        <begin position="837"/>
        <end position="847"/>
    </location>
</feature>
<keyword evidence="4 6" id="KW-0378">Hydrolase</keyword>
<keyword evidence="7" id="KW-0479">Metal-binding</keyword>
<evidence type="ECO:0000256" key="3">
    <source>
        <dbReference type="ARBA" id="ARBA00022490"/>
    </source>
</evidence>
<feature type="non-terminal residue" evidence="11">
    <location>
        <position position="1"/>
    </location>
</feature>
<feature type="region of interest" description="Disordered" evidence="8">
    <location>
        <begin position="312"/>
        <end position="331"/>
    </location>
</feature>
<comment type="domain">
    <text evidence="7">The N-terminal C2 domain associates with lipid membranes upon calcium binding.</text>
</comment>
<comment type="catalytic activity">
    <reaction evidence="7">
        <text>a 1,2-diacyl-sn-glycero-3-phosphocholine + H2O = a 1-acyl-sn-glycero-3-phosphocholine + a fatty acid + H(+)</text>
        <dbReference type="Rhea" id="RHEA:15801"/>
        <dbReference type="ChEBI" id="CHEBI:15377"/>
        <dbReference type="ChEBI" id="CHEBI:15378"/>
        <dbReference type="ChEBI" id="CHEBI:28868"/>
        <dbReference type="ChEBI" id="CHEBI:57643"/>
        <dbReference type="ChEBI" id="CHEBI:58168"/>
        <dbReference type="EC" id="3.1.1.4"/>
    </reaction>
</comment>
<evidence type="ECO:0000259" key="9">
    <source>
        <dbReference type="PROSITE" id="PS50004"/>
    </source>
</evidence>
<feature type="compositionally biased region" description="Basic residues" evidence="8">
    <location>
        <begin position="1830"/>
        <end position="1839"/>
    </location>
</feature>
<evidence type="ECO:0000256" key="2">
    <source>
        <dbReference type="ARBA" id="ARBA00013278"/>
    </source>
</evidence>
<dbReference type="Gene3D" id="2.60.40.150">
    <property type="entry name" value="C2 domain"/>
    <property type="match status" value="1"/>
</dbReference>
<feature type="region of interest" description="Disordered" evidence="8">
    <location>
        <begin position="1583"/>
        <end position="1669"/>
    </location>
</feature>
<sequence length="1839" mass="208007">RKFINTKSFCTLATKLCTDSQTPAEEVDEYDKRCALMSGDINVSYSSVDSSDCDECDIELDNQPDSGTPVCDTAPQTFTAPTLLPPAFINPFKGSKIDNHSESVEELSSRPDHQMGSLLKNIGLGLNKPDSLGFNTSHDMLMQEDVTDGSSIDLPQMYLHGRKNILEDTKTSHIRDSDNVRNIVFNSDICQHDIENDQGDLRQVHEDFLPGSQEPLGSQYEQDINVSMEEAPYSEPMLTDNSNQFTVPAQPTGEQVYQPCSSCPFLTIDASTFRRQLSKRKSEIFEAFLPETAHFEHTEDDDDEDEEDEFYSVASSMGRRSDPCTPTTPKTRRLENYDPYQIFEVQHTPCMILTVRILKGRNITLGFQDYYDTPDPYINLILRSSPEGRKTTSVKQDDPNPVWNESFTFYINFTQANTLEISLMESNSLWFDQKVGTVYYDLVNIREMDKTQIETFVFNKVSQVDIEFKLEFDRNPTLRYSLCLCSQEKEFMELRKEKMLEGIRKLLGDEDCPLNIDEVPTIAVIGSGGGFRAMTGYSGAFKALSESGVLDCTMYACGLSGSSWLLSTLYSHPKWPDLDMNEFLDELKHNVDKSLLRFLNASTMYSYIKFMIQKRKDGQPVSFTDIFGRMVGETLLNGRMETTLSDQREKIKTGAVPMPLYTCVHVKKDVPARSFQEWVEFTPYEIGLPKYGTFMDSELFGSKFFMGKLVKQYKEQPLHFLQGIWGSAFCILFKRLLEDNRRIDPVEMVRQELGKQLDDARQESSSDCSDDDIDCSTDSIDGNEEDDDDKFSQNSGNQHFVKIDSSSSINMSPPQEVDEKENELSMRQNSDDDIEELNNKVDVKKEQNLSFNSQVSNNTTTDDKEEDDSAYEGEGEDENEMDDAEIAKFSSQRMMPRGSIEMKRAHQNQQSSKDSASPESDLTQDHIDVSQLAPPPAHELNQNNKLQDDMEQLNDRKKSVNWGACPTLGKKAPTGDIKQRRHAFISGTSIRKSKSGSKSYWNQVLKKVFESKSWELLSTRRGRAAVIHNFMRGLSLQQSYPLSPFTPLEERVKAGDEFDGIFEMHPTSVKHIYMVDAGLTFNSPFPLVLRPQREVDIILSFDFSARDSDNSQPFKELLLAEKWAKLNRLPFPPIDVSVFEREGMKELYIFRHPTDPHCPVVFHFVLVNRRFKYYKKPDVPRETKEEFDFADFDIFDDPKAAYSTFNFTYAHKNFEQLSQLMEFNTLLHIDDIKQAIRDVIKKKREGPPRLPIQSKDIKLLRMKSVQEMRKLRRFISRMESRSSFYSGTSPLTPFLTPAPNGEANANPFFPKCQQDVSISPSSDNIFYTPADKLLESVSRNVRVRKHLHSNEVISESEEINYLNSSKQNVMGKCCPSQNSSSFESANDSTPDNSDHYHHLKQTSLLHTNSSTKQPQQSADICDGLNEQINITQCQLNSAPDNMTSSANISTEANNRDSSDHSCINTSIKKTTAAAPLVENTNIQSVLPQQTQLPGTFKYYQTQTDSTRTDSSGFGSLGTDMSIDVLRRDYNGDGTPGTGSFSIDSTTSENRRSDGSEKLVAKLKVKSDPPPNPFFSKALFMRSSQGSPLSSSSSNSSLTSLTDNEGDKINNPRRASHHHTPQSPISSKDPGRSATLGRLNSRTPRLSPLVVSSTNKPKHLPESQPLPSPNTTEIFTLAPEAFKTDGTPVFDSEHAKMYYESAKSKRKFFRRQSTVSSLNSISLEEGVTSNNTCEDGCNNEAQLSPNKKKMIQSCTRVTDIFQTCDEDKEMSSDINNLVKKSNKEMSSETVTLKNDFEVSFDNLSQFTENSDVVHRPRNQQTVSSLEGSHSGTKKPHKYMV</sequence>
<feature type="compositionally biased region" description="Polar residues" evidence="8">
    <location>
        <begin position="907"/>
        <end position="921"/>
    </location>
</feature>
<feature type="compositionally biased region" description="Polar residues" evidence="8">
    <location>
        <begin position="1375"/>
        <end position="1391"/>
    </location>
</feature>